<evidence type="ECO:0000259" key="2">
    <source>
        <dbReference type="Pfam" id="PF06812"/>
    </source>
</evidence>
<dbReference type="EMBL" id="SJDL01000018">
    <property type="protein sequence ID" value="TBW54816.1"/>
    <property type="molecule type" value="Genomic_DNA"/>
</dbReference>
<sequence>MQAVEQHPYVEQVLSPLAGELPQGSRLEEDPTLEFLDNEIMKMGSLAHSDIDWAKVEQESLRLLADITKDLKVLGFLLLALQRGGSGERFALSIHLLCEVMQGWWQDAWPYPGSKGARPRRMLFGQMMQRAGAEVTRLSFDSGLGDGRQFCLDQLDRLLALAEDESLPTEAVMDLRHAVNNLPEVGQVREESVPAAKPPETSSPRSTPPTTSRSSSGGLGHLTLDPKDERATRQSLLRVADLLTDLDPGSPLGYQIRRFAIWHSITTTPPARKGGRSDLAAVSSDRVSDYRESLGRGADMTLWGRIEQSLSVSPFWLEGHYLSAQAAEQTGHPKCAEAIRTALKDFVERLPALADMTFSDGSPFLPKPVREWLLTSSPGGAGKQARGADWQKAYETAQDVLKQDGLAPAMKLLEDGLAKAKEPRAQFYWRLMSAELLRDSGLKTLAKQQVGDLRDQTVGRTLEDWEPSLVAHLERLS</sequence>
<evidence type="ECO:0000313" key="4">
    <source>
        <dbReference type="Proteomes" id="UP000313645"/>
    </source>
</evidence>
<comment type="caution">
    <text evidence="3">The sequence shown here is derived from an EMBL/GenBank/DDBJ whole genome shotgun (WGS) entry which is preliminary data.</text>
</comment>
<gene>
    <name evidence="3" type="primary">tssA</name>
    <name evidence="3" type="ORF">EZI54_12245</name>
</gene>
<dbReference type="InterPro" id="IPR010657">
    <property type="entry name" value="ImpA_N"/>
</dbReference>
<dbReference type="Pfam" id="PF16989">
    <property type="entry name" value="T6SS_VasJ"/>
    <property type="match status" value="1"/>
</dbReference>
<accession>A0ABY1ZN17</accession>
<dbReference type="NCBIfam" id="TIGR03362">
    <property type="entry name" value="VI_chp_7"/>
    <property type="match status" value="1"/>
</dbReference>
<dbReference type="PANTHER" id="PTHR37024">
    <property type="entry name" value="TYPE VI SECRETION SYSTEM DUF2094 AND IMPA-RELATED DOMAIN PROTEIN"/>
    <property type="match status" value="1"/>
</dbReference>
<evidence type="ECO:0000256" key="1">
    <source>
        <dbReference type="SAM" id="MobiDB-lite"/>
    </source>
</evidence>
<feature type="compositionally biased region" description="Low complexity" evidence="1">
    <location>
        <begin position="198"/>
        <end position="216"/>
    </location>
</feature>
<proteinExistence type="predicted"/>
<dbReference type="Pfam" id="PF06812">
    <property type="entry name" value="ImpA_N"/>
    <property type="match status" value="1"/>
</dbReference>
<organism evidence="3 4">
    <name type="scientific">Marinobacter halodurans</name>
    <dbReference type="NCBI Taxonomy" id="2528979"/>
    <lineage>
        <taxon>Bacteria</taxon>
        <taxon>Pseudomonadati</taxon>
        <taxon>Pseudomonadota</taxon>
        <taxon>Gammaproteobacteria</taxon>
        <taxon>Pseudomonadales</taxon>
        <taxon>Marinobacteraceae</taxon>
        <taxon>Marinobacter</taxon>
    </lineage>
</organism>
<feature type="domain" description="ImpA N-terminal" evidence="2">
    <location>
        <begin position="14"/>
        <end position="127"/>
    </location>
</feature>
<dbReference type="PANTHER" id="PTHR37024:SF3">
    <property type="entry name" value="TYPE VI SECRETION SYSTEM PROTEIN TSSA"/>
    <property type="match status" value="1"/>
</dbReference>
<keyword evidence="4" id="KW-1185">Reference proteome</keyword>
<evidence type="ECO:0000313" key="3">
    <source>
        <dbReference type="EMBL" id="TBW54816.1"/>
    </source>
</evidence>
<protein>
    <submittedName>
        <fullName evidence="3">Type VI secretion system protein TssA</fullName>
    </submittedName>
</protein>
<name>A0ABY1ZN17_9GAMM</name>
<dbReference type="RefSeq" id="WP_131482179.1">
    <property type="nucleotide sequence ID" value="NZ_SJDL01000018.1"/>
</dbReference>
<dbReference type="Proteomes" id="UP000313645">
    <property type="component" value="Unassembled WGS sequence"/>
</dbReference>
<feature type="region of interest" description="Disordered" evidence="1">
    <location>
        <begin position="183"/>
        <end position="227"/>
    </location>
</feature>
<dbReference type="InterPro" id="IPR017739">
    <property type="entry name" value="T6SS-assoc_VCA0119"/>
</dbReference>
<reference evidence="3 4" key="1">
    <citation type="submission" date="2019-02" db="EMBL/GenBank/DDBJ databases">
        <title>Marinobacter halodurans sp. nov., a marine bacterium isolated from sea tidal flat.</title>
        <authorList>
            <person name="Yoo Y."/>
            <person name="Lee D.W."/>
            <person name="Kim B.S."/>
            <person name="Kim J.-J."/>
        </authorList>
    </citation>
    <scope>NUCLEOTIDE SEQUENCE [LARGE SCALE GENOMIC DNA]</scope>
    <source>
        <strain evidence="3 4">YJ-S3-2</strain>
    </source>
</reference>